<accession>A0A3Q8WTV0</accession>
<dbReference type="GO" id="GO:0004077">
    <property type="term" value="F:biotin--[biotin carboxyl-carrier protein] ligase activity"/>
    <property type="evidence" value="ECO:0007669"/>
    <property type="project" value="UniProtKB-EC"/>
</dbReference>
<evidence type="ECO:0000313" key="6">
    <source>
        <dbReference type="Proteomes" id="UP000270021"/>
    </source>
</evidence>
<dbReference type="Gene3D" id="2.30.30.100">
    <property type="match status" value="1"/>
</dbReference>
<evidence type="ECO:0000256" key="2">
    <source>
        <dbReference type="ARBA" id="ARBA00023267"/>
    </source>
</evidence>
<feature type="domain" description="BPL/LPL catalytic" evidence="4">
    <location>
        <begin position="1"/>
        <end position="192"/>
    </location>
</feature>
<dbReference type="CDD" id="cd16442">
    <property type="entry name" value="BPL"/>
    <property type="match status" value="1"/>
</dbReference>
<dbReference type="PROSITE" id="PS51733">
    <property type="entry name" value="BPL_LPL_CATALYTIC"/>
    <property type="match status" value="1"/>
</dbReference>
<dbReference type="PANTHER" id="PTHR12835">
    <property type="entry name" value="BIOTIN PROTEIN LIGASE"/>
    <property type="match status" value="1"/>
</dbReference>
<dbReference type="InterPro" id="IPR004408">
    <property type="entry name" value="Biotin_CoA_COase_ligase"/>
</dbReference>
<keyword evidence="6" id="KW-1185">Reference proteome</keyword>
<dbReference type="Gene3D" id="3.30.930.10">
    <property type="entry name" value="Bira Bifunctional Protein, Domain 2"/>
    <property type="match status" value="1"/>
</dbReference>
<evidence type="ECO:0000259" key="4">
    <source>
        <dbReference type="PROSITE" id="PS51733"/>
    </source>
</evidence>
<dbReference type="AlphaFoldDB" id="A0A3Q8WTV0"/>
<dbReference type="InterPro" id="IPR004143">
    <property type="entry name" value="BPL_LPL_catalytic"/>
</dbReference>
<dbReference type="InterPro" id="IPR003142">
    <property type="entry name" value="BPL_C"/>
</dbReference>
<dbReference type="InterPro" id="IPR001969">
    <property type="entry name" value="Aspartic_peptidase_AS"/>
</dbReference>
<gene>
    <name evidence="5" type="ORF">EJO69_07555</name>
</gene>
<dbReference type="EC" id="6.3.4.15" evidence="3"/>
<dbReference type="OrthoDB" id="9807064at2"/>
<keyword evidence="2" id="KW-0092">Biotin</keyword>
<proteinExistence type="predicted"/>
<dbReference type="GO" id="GO:0005737">
    <property type="term" value="C:cytoplasm"/>
    <property type="evidence" value="ECO:0007669"/>
    <property type="project" value="TreeGrafter"/>
</dbReference>
<evidence type="ECO:0000256" key="1">
    <source>
        <dbReference type="ARBA" id="ARBA00022598"/>
    </source>
</evidence>
<dbReference type="Pfam" id="PF03099">
    <property type="entry name" value="BPL_LplA_LipB"/>
    <property type="match status" value="1"/>
</dbReference>
<protein>
    <recommendedName>
        <fullName evidence="3">biotin--[biotin carboxyl-carrier protein] ligase</fullName>
        <ecNumber evidence="3">6.3.4.15</ecNumber>
    </recommendedName>
</protein>
<organism evidence="5 6">
    <name type="scientific">Flaviflexus salsibiostraticola</name>
    <dbReference type="NCBI Taxonomy" id="1282737"/>
    <lineage>
        <taxon>Bacteria</taxon>
        <taxon>Bacillati</taxon>
        <taxon>Actinomycetota</taxon>
        <taxon>Actinomycetes</taxon>
        <taxon>Actinomycetales</taxon>
        <taxon>Actinomycetaceae</taxon>
        <taxon>Flaviflexus</taxon>
    </lineage>
</organism>
<name>A0A3Q8WTV0_9ACTO</name>
<reference evidence="5 6" key="1">
    <citation type="submission" date="2018-12" db="EMBL/GenBank/DDBJ databases">
        <title>Complete genome sequence of Flaviflexus salsibiostraticola KCTC 33148.</title>
        <authorList>
            <person name="Bae J.-W."/>
        </authorList>
    </citation>
    <scope>NUCLEOTIDE SEQUENCE [LARGE SCALE GENOMIC DNA]</scope>
    <source>
        <strain evidence="5 6">KCTC 33148</strain>
    </source>
</reference>
<dbReference type="PANTHER" id="PTHR12835:SF5">
    <property type="entry name" value="BIOTIN--PROTEIN LIGASE"/>
    <property type="match status" value="1"/>
</dbReference>
<dbReference type="KEGG" id="fsl:EJO69_07555"/>
<evidence type="ECO:0000313" key="5">
    <source>
        <dbReference type="EMBL" id="AZN30180.1"/>
    </source>
</evidence>
<dbReference type="RefSeq" id="WP_126040696.1">
    <property type="nucleotide sequence ID" value="NZ_CP034438.1"/>
</dbReference>
<dbReference type="GO" id="GO:0004190">
    <property type="term" value="F:aspartic-type endopeptidase activity"/>
    <property type="evidence" value="ECO:0007669"/>
    <property type="project" value="InterPro"/>
</dbReference>
<dbReference type="EMBL" id="CP034438">
    <property type="protein sequence ID" value="AZN30180.1"/>
    <property type="molecule type" value="Genomic_DNA"/>
</dbReference>
<dbReference type="Pfam" id="PF02237">
    <property type="entry name" value="BPL_C"/>
    <property type="match status" value="1"/>
</dbReference>
<evidence type="ECO:0000256" key="3">
    <source>
        <dbReference type="ARBA" id="ARBA00024227"/>
    </source>
</evidence>
<dbReference type="InterPro" id="IPR045864">
    <property type="entry name" value="aa-tRNA-synth_II/BPL/LPL"/>
</dbReference>
<sequence>MLRTVESIDSTNAELARQWAAGEAADGDALRALHQSSGRGRLGRSFIETPGEALLVSILRILPDSETLRSHVGWLTLGTGLAMVAAVQPVAGGRVNLKWPNDIMLDGKKLGGVLGELLDPADGVLPVVLGCGINAMGAPVPGSISLTDAGLPSDADTVAEILDRFRVEVDARVDAVIDNRIDELHAELAEHCTTPGREVRVTTAGGSTIEGIARQIDIDGALIVDTGTDRVRVSGADADLI</sequence>
<keyword evidence="1 5" id="KW-0436">Ligase</keyword>
<dbReference type="NCBIfam" id="TIGR00121">
    <property type="entry name" value="birA_ligase"/>
    <property type="match status" value="1"/>
</dbReference>
<dbReference type="GO" id="GO:0006508">
    <property type="term" value="P:proteolysis"/>
    <property type="evidence" value="ECO:0007669"/>
    <property type="project" value="InterPro"/>
</dbReference>
<dbReference type="SUPFAM" id="SSF55681">
    <property type="entry name" value="Class II aaRS and biotin synthetases"/>
    <property type="match status" value="1"/>
</dbReference>
<dbReference type="PROSITE" id="PS00141">
    <property type="entry name" value="ASP_PROTEASE"/>
    <property type="match status" value="1"/>
</dbReference>
<dbReference type="Proteomes" id="UP000270021">
    <property type="component" value="Chromosome"/>
</dbReference>